<protein>
    <recommendedName>
        <fullName evidence="3">C2H2-type domain-containing protein</fullName>
    </recommendedName>
</protein>
<dbReference type="OrthoDB" id="3534313at2"/>
<dbReference type="Proteomes" id="UP000317344">
    <property type="component" value="Chromosome"/>
</dbReference>
<dbReference type="EMBL" id="CP041765">
    <property type="protein sequence ID" value="QDQ96037.1"/>
    <property type="molecule type" value="Genomic_DNA"/>
</dbReference>
<evidence type="ECO:0008006" key="3">
    <source>
        <dbReference type="Google" id="ProtNLM"/>
    </source>
</evidence>
<evidence type="ECO:0000313" key="1">
    <source>
        <dbReference type="EMBL" id="QDQ96037.1"/>
    </source>
</evidence>
<dbReference type="KEGG" id="toy:FO059_00145"/>
<keyword evidence="2" id="KW-1185">Reference proteome</keyword>
<accession>A0A516WZ65</accession>
<proteinExistence type="predicted"/>
<name>A0A516WZ65_9ACTN</name>
<organism evidence="1 2">
    <name type="scientific">Tomitella fengzijianii</name>
    <dbReference type="NCBI Taxonomy" id="2597660"/>
    <lineage>
        <taxon>Bacteria</taxon>
        <taxon>Bacillati</taxon>
        <taxon>Actinomycetota</taxon>
        <taxon>Actinomycetes</taxon>
        <taxon>Mycobacteriales</taxon>
        <taxon>Tomitella</taxon>
    </lineage>
</organism>
<evidence type="ECO:0000313" key="2">
    <source>
        <dbReference type="Proteomes" id="UP000317344"/>
    </source>
</evidence>
<reference evidence="1 2" key="1">
    <citation type="submission" date="2019-07" db="EMBL/GenBank/DDBJ databases">
        <title>Tomitella cavernea sp. nov., an actinomycete isolated from soil.</title>
        <authorList>
            <person name="Cheng J."/>
        </authorList>
    </citation>
    <scope>NUCLEOTIDE SEQUENCE [LARGE SCALE GENOMIC DNA]</scope>
    <source>
        <strain evidence="1 2">HY188</strain>
    </source>
</reference>
<gene>
    <name evidence="1" type="ORF">FO059_00145</name>
</gene>
<sequence length="99" mass="10425">MSMQPVACGECGARVGVHKRNSQHTAVQWHGDAVERCKWFQVARAAGERSAAGTLSCYALCASIDQAVREGNVSVRDEDVLGYSGVGSMEEAVGADSPP</sequence>
<reference evidence="1 2" key="2">
    <citation type="submission" date="2019-07" db="EMBL/GenBank/DDBJ databases">
        <authorList>
            <person name="Huang Y."/>
        </authorList>
    </citation>
    <scope>NUCLEOTIDE SEQUENCE [LARGE SCALE GENOMIC DNA]</scope>
    <source>
        <strain evidence="1 2">HY188</strain>
    </source>
</reference>
<dbReference type="RefSeq" id="WP_143905330.1">
    <property type="nucleotide sequence ID" value="NZ_CP041765.1"/>
</dbReference>
<dbReference type="AlphaFoldDB" id="A0A516WZ65"/>